<name>A0A7T0C1A3_9BACT</name>
<dbReference type="InterPro" id="IPR025293">
    <property type="entry name" value="YfiR/HmsC-like"/>
</dbReference>
<organism evidence="1 2">
    <name type="scientific">Candidatus Nitrohelix vancouverensis</name>
    <dbReference type="NCBI Taxonomy" id="2705534"/>
    <lineage>
        <taxon>Bacteria</taxon>
        <taxon>Pseudomonadati</taxon>
        <taxon>Nitrospinota/Tectimicrobiota group</taxon>
        <taxon>Nitrospinota</taxon>
        <taxon>Nitrospinia</taxon>
        <taxon>Nitrospinales</taxon>
        <taxon>Nitrospinaceae</taxon>
        <taxon>Candidatus Nitrohelix</taxon>
    </lineage>
</organism>
<reference evidence="2" key="1">
    <citation type="submission" date="2020-02" db="EMBL/GenBank/DDBJ databases">
        <title>Genomic and physiological characterization of two novel Nitrospinaceae genera.</title>
        <authorList>
            <person name="Mueller A.J."/>
            <person name="Jung M.-Y."/>
            <person name="Strachan C.R."/>
            <person name="Herbold C.W."/>
            <person name="Kirkegaard R.H."/>
            <person name="Daims H."/>
        </authorList>
    </citation>
    <scope>NUCLEOTIDE SEQUENCE [LARGE SCALE GENOMIC DNA]</scope>
</reference>
<dbReference type="EMBL" id="CP048620">
    <property type="protein sequence ID" value="QPJ64697.1"/>
    <property type="molecule type" value="Genomic_DNA"/>
</dbReference>
<dbReference type="Proteomes" id="UP000594464">
    <property type="component" value="Chromosome"/>
</dbReference>
<accession>A0A7T0C1A3</accession>
<evidence type="ECO:0000313" key="2">
    <source>
        <dbReference type="Proteomes" id="UP000594464"/>
    </source>
</evidence>
<protein>
    <submittedName>
        <fullName evidence="1">YfiR family protein</fullName>
    </submittedName>
</protein>
<dbReference type="Pfam" id="PF13689">
    <property type="entry name" value="DUF4154"/>
    <property type="match status" value="1"/>
</dbReference>
<sequence>MRAEFRLALLAGLLVMFGDLSPLSAKEDLTLESRIKAAYILKFIPFMEWNADTPLPVDGVTIGVIGSTGIFSALEEFKNANAKVKINLVSLSSEDDLTRVHILFVDKALANHLPKLVAKLKDRPVLTIGESDNFVSKGGIIMFVKEAGKVKFEINVNAAKRAGLKISARVLKAARRVHN</sequence>
<dbReference type="KEGG" id="nva:G3M78_04545"/>
<gene>
    <name evidence="1" type="ORF">G3M78_04545</name>
</gene>
<dbReference type="AlphaFoldDB" id="A0A7T0C1A3"/>
<evidence type="ECO:0000313" key="1">
    <source>
        <dbReference type="EMBL" id="QPJ64697.1"/>
    </source>
</evidence>
<proteinExistence type="predicted"/>